<dbReference type="SUPFAM" id="SSF48452">
    <property type="entry name" value="TPR-like"/>
    <property type="match status" value="1"/>
</dbReference>
<reference evidence="1 2" key="1">
    <citation type="submission" date="2019-04" db="EMBL/GenBank/DDBJ databases">
        <title>Comparative genomics and transcriptomics to analyze fruiting body development in filamentous ascomycetes.</title>
        <authorList>
            <consortium name="DOE Joint Genome Institute"/>
            <person name="Lutkenhaus R."/>
            <person name="Traeger S."/>
            <person name="Breuer J."/>
            <person name="Kuo A."/>
            <person name="Lipzen A."/>
            <person name="Pangilinan J."/>
            <person name="Dilworth D."/>
            <person name="Sandor L."/>
            <person name="Poggeler S."/>
            <person name="Barry K."/>
            <person name="Grigoriev I.V."/>
            <person name="Nowrousian M."/>
        </authorList>
    </citation>
    <scope>NUCLEOTIDE SEQUENCE [LARGE SCALE GENOMIC DNA]</scope>
    <source>
        <strain evidence="1 2">CBS 389.68</strain>
    </source>
</reference>
<organism evidence="1 2">
    <name type="scientific">Ascodesmis nigricans</name>
    <dbReference type="NCBI Taxonomy" id="341454"/>
    <lineage>
        <taxon>Eukaryota</taxon>
        <taxon>Fungi</taxon>
        <taxon>Dikarya</taxon>
        <taxon>Ascomycota</taxon>
        <taxon>Pezizomycotina</taxon>
        <taxon>Pezizomycetes</taxon>
        <taxon>Pezizales</taxon>
        <taxon>Ascodesmidaceae</taxon>
        <taxon>Ascodesmis</taxon>
    </lineage>
</organism>
<protein>
    <recommendedName>
        <fullName evidence="3">TPR-like protein</fullName>
    </recommendedName>
</protein>
<keyword evidence="2" id="KW-1185">Reference proteome</keyword>
<evidence type="ECO:0000313" key="2">
    <source>
        <dbReference type="Proteomes" id="UP000298138"/>
    </source>
</evidence>
<dbReference type="AlphaFoldDB" id="A0A4S2MXS4"/>
<dbReference type="Gene3D" id="1.25.40.10">
    <property type="entry name" value="Tetratricopeptide repeat domain"/>
    <property type="match status" value="1"/>
</dbReference>
<dbReference type="STRING" id="341454.A0A4S2MXS4"/>
<gene>
    <name evidence="1" type="ORF">EX30DRAFT_340730</name>
</gene>
<evidence type="ECO:0008006" key="3">
    <source>
        <dbReference type="Google" id="ProtNLM"/>
    </source>
</evidence>
<name>A0A4S2MXS4_9PEZI</name>
<dbReference type="EMBL" id="ML220119">
    <property type="protein sequence ID" value="TGZ81447.1"/>
    <property type="molecule type" value="Genomic_DNA"/>
</dbReference>
<dbReference type="InParanoid" id="A0A4S2MXS4"/>
<proteinExistence type="predicted"/>
<evidence type="ECO:0000313" key="1">
    <source>
        <dbReference type="EMBL" id="TGZ81447.1"/>
    </source>
</evidence>
<dbReference type="Proteomes" id="UP000298138">
    <property type="component" value="Unassembled WGS sequence"/>
</dbReference>
<dbReference type="InterPro" id="IPR011990">
    <property type="entry name" value="TPR-like_helical_dom_sf"/>
</dbReference>
<accession>A0A4S2MXS4</accession>
<sequence>MQGRWEQAEKEWRECGEEWGKANWAVCLLYQGKLKEAREVLEELIEEGKSWPAVVFNLATVYELCGDGSRKLKTELAEKVAKTGVQLSVATFKV</sequence>
<dbReference type="OrthoDB" id="428342at2759"/>